<protein>
    <submittedName>
        <fullName evidence="3">Uncharacterized protein DUF4476</fullName>
    </submittedName>
</protein>
<feature type="region of interest" description="Disordered" evidence="1">
    <location>
        <begin position="242"/>
        <end position="272"/>
    </location>
</feature>
<reference evidence="3 4" key="1">
    <citation type="journal article" date="2013" name="Stand. Genomic Sci.">
        <title>Genomic Encyclopedia of Type Strains, Phase I: The one thousand microbial genomes (KMG-I) project.</title>
        <authorList>
            <person name="Kyrpides N.C."/>
            <person name="Woyke T."/>
            <person name="Eisen J.A."/>
            <person name="Garrity G."/>
            <person name="Lilburn T.G."/>
            <person name="Beck B.J."/>
            <person name="Whitman W.B."/>
            <person name="Hugenholtz P."/>
            <person name="Klenk H.P."/>
        </authorList>
    </citation>
    <scope>NUCLEOTIDE SEQUENCE [LARGE SCALE GENOMIC DNA]</scope>
    <source>
        <strain evidence="3 4">DSM 13484</strain>
    </source>
</reference>
<dbReference type="AlphaFoldDB" id="A0A562TFW4"/>
<dbReference type="Pfam" id="PF14771">
    <property type="entry name" value="DUF4476"/>
    <property type="match status" value="1"/>
</dbReference>
<name>A0A562TFW4_CHIJA</name>
<dbReference type="InterPro" id="IPR028011">
    <property type="entry name" value="DUF4476"/>
</dbReference>
<evidence type="ECO:0000256" key="1">
    <source>
        <dbReference type="SAM" id="MobiDB-lite"/>
    </source>
</evidence>
<feature type="region of interest" description="Disordered" evidence="1">
    <location>
        <begin position="214"/>
        <end position="233"/>
    </location>
</feature>
<feature type="compositionally biased region" description="Low complexity" evidence="1">
    <location>
        <begin position="291"/>
        <end position="307"/>
    </location>
</feature>
<feature type="compositionally biased region" description="Low complexity" evidence="1">
    <location>
        <begin position="222"/>
        <end position="233"/>
    </location>
</feature>
<proteinExistence type="predicted"/>
<feature type="region of interest" description="Disordered" evidence="1">
    <location>
        <begin position="291"/>
        <end position="347"/>
    </location>
</feature>
<comment type="caution">
    <text evidence="3">The sequence shown here is derived from an EMBL/GenBank/DDBJ whole genome shotgun (WGS) entry which is preliminary data.</text>
</comment>
<dbReference type="EMBL" id="VLLG01000002">
    <property type="protein sequence ID" value="TWI92422.1"/>
    <property type="molecule type" value="Genomic_DNA"/>
</dbReference>
<keyword evidence="4" id="KW-1185">Reference proteome</keyword>
<dbReference type="Proteomes" id="UP000316778">
    <property type="component" value="Unassembled WGS sequence"/>
</dbReference>
<feature type="domain" description="DUF4476" evidence="2">
    <location>
        <begin position="447"/>
        <end position="534"/>
    </location>
</feature>
<feature type="region of interest" description="Disordered" evidence="1">
    <location>
        <begin position="138"/>
        <end position="157"/>
    </location>
</feature>
<gene>
    <name evidence="3" type="ORF">LX66_1811</name>
</gene>
<evidence type="ECO:0000259" key="2">
    <source>
        <dbReference type="Pfam" id="PF14771"/>
    </source>
</evidence>
<evidence type="ECO:0000313" key="4">
    <source>
        <dbReference type="Proteomes" id="UP000316778"/>
    </source>
</evidence>
<organism evidence="3 4">
    <name type="scientific">Chitinophaga japonensis</name>
    <name type="common">Flexibacter japonensis</name>
    <dbReference type="NCBI Taxonomy" id="104662"/>
    <lineage>
        <taxon>Bacteria</taxon>
        <taxon>Pseudomonadati</taxon>
        <taxon>Bacteroidota</taxon>
        <taxon>Chitinophagia</taxon>
        <taxon>Chitinophagales</taxon>
        <taxon>Chitinophagaceae</taxon>
        <taxon>Chitinophaga</taxon>
    </lineage>
</organism>
<sequence length="537" mass="58627">MCFSNSDMMQYLKRGICILLLFLLAGGRLAAQDEQYFVYIQHERSQPFYVKYKGKLLSSSERGYIILSELPAGTLPITIGFPKNESPEQQFRIRLGKHDQGFLLKHMDDKTYALYNLQTFSVTMAGGEGGENGRLVSLDNPGEGAGETGAATNPAPPVETEALAADNGSAAMMADLRKDLDTTFAGKAEVTAVQRPATERNPFAAALDKVVSDDRPDDISLETPAAAAPAATTAGATMAVGTEMAAPGEGRKNRRKRNKDKGRDRSPLTEEEQALLQQVLAAERRAGARADSIAAAQQSAAPEAAPSVEQDQPIAAQSPVVTDASAYTEEAPEKKPRKSKRKREAEPAFIEFMDDATQQTAKVPVTAGADAPAVSAEIPVTDESAVSKPAKRKKKKLADMIDATEHPNNILTGDSVDYRAPLARSSRKERKDDGVKMINSDCDEVMDDDTFRKLLRKVVGAKDDEGMVAAFRRHVRDYCLETGQVRQLALLISADEYRYRLLDLAYPKVYDSDKYASLSSVLSDSYYQGRFKAMLHK</sequence>
<evidence type="ECO:0000313" key="3">
    <source>
        <dbReference type="EMBL" id="TWI92422.1"/>
    </source>
</evidence>
<accession>A0A562TFW4</accession>